<keyword evidence="2" id="KW-1185">Reference proteome</keyword>
<sequence>FGELISHACLNRYQEELHGFGVARSRPGEPGGVTGWLTRSEEWNSWLLNGFEKQRAFARRDIFTEWLLVWYNGGLMASGFWEQARNIMSWRCCFICPPCYIAFHLPPPPPPPPIAIHLLYCHLDLAIAVVLHPGSYYGVLLNSMIFCHFDLKTCV</sequence>
<organism evidence="1 2">
    <name type="scientific">Linum tenue</name>
    <dbReference type="NCBI Taxonomy" id="586396"/>
    <lineage>
        <taxon>Eukaryota</taxon>
        <taxon>Viridiplantae</taxon>
        <taxon>Streptophyta</taxon>
        <taxon>Embryophyta</taxon>
        <taxon>Tracheophyta</taxon>
        <taxon>Spermatophyta</taxon>
        <taxon>Magnoliopsida</taxon>
        <taxon>eudicotyledons</taxon>
        <taxon>Gunneridae</taxon>
        <taxon>Pentapetalae</taxon>
        <taxon>rosids</taxon>
        <taxon>fabids</taxon>
        <taxon>Malpighiales</taxon>
        <taxon>Linaceae</taxon>
        <taxon>Linum</taxon>
    </lineage>
</organism>
<evidence type="ECO:0000313" key="1">
    <source>
        <dbReference type="EMBL" id="CAI0472635.1"/>
    </source>
</evidence>
<accession>A0AAV0PPW4</accession>
<feature type="non-terminal residue" evidence="1">
    <location>
        <position position="1"/>
    </location>
</feature>
<protein>
    <submittedName>
        <fullName evidence="1">Uncharacterized protein</fullName>
    </submittedName>
</protein>
<dbReference type="Proteomes" id="UP001154282">
    <property type="component" value="Unassembled WGS sequence"/>
</dbReference>
<proteinExistence type="predicted"/>
<evidence type="ECO:0000313" key="2">
    <source>
        <dbReference type="Proteomes" id="UP001154282"/>
    </source>
</evidence>
<comment type="caution">
    <text evidence="1">The sequence shown here is derived from an EMBL/GenBank/DDBJ whole genome shotgun (WGS) entry which is preliminary data.</text>
</comment>
<dbReference type="EMBL" id="CAMGYJ010000009">
    <property type="protein sequence ID" value="CAI0472635.1"/>
    <property type="molecule type" value="Genomic_DNA"/>
</dbReference>
<reference evidence="1" key="1">
    <citation type="submission" date="2022-08" db="EMBL/GenBank/DDBJ databases">
        <authorList>
            <person name="Gutierrez-Valencia J."/>
        </authorList>
    </citation>
    <scope>NUCLEOTIDE SEQUENCE</scope>
</reference>
<name>A0AAV0PPW4_9ROSI</name>
<dbReference type="AlphaFoldDB" id="A0AAV0PPW4"/>
<gene>
    <name evidence="1" type="ORF">LITE_LOCUS39329</name>
</gene>